<proteinExistence type="predicted"/>
<dbReference type="OrthoDB" id="4376307at2"/>
<feature type="domain" description="HTH merR-type" evidence="1">
    <location>
        <begin position="1"/>
        <end position="18"/>
    </location>
</feature>
<dbReference type="NCBIfam" id="TIGR01764">
    <property type="entry name" value="excise"/>
    <property type="match status" value="1"/>
</dbReference>
<dbReference type="Pfam" id="PF12728">
    <property type="entry name" value="HTH_17"/>
    <property type="match status" value="1"/>
</dbReference>
<dbReference type="AlphaFoldDB" id="A0A4Q9KCA5"/>
<evidence type="ECO:0000313" key="3">
    <source>
        <dbReference type="Proteomes" id="UP000292373"/>
    </source>
</evidence>
<keyword evidence="2" id="KW-0238">DNA-binding</keyword>
<dbReference type="InterPro" id="IPR041657">
    <property type="entry name" value="HTH_17"/>
</dbReference>
<dbReference type="GO" id="GO:0006355">
    <property type="term" value="P:regulation of DNA-templated transcription"/>
    <property type="evidence" value="ECO:0007669"/>
    <property type="project" value="InterPro"/>
</dbReference>
<dbReference type="InterPro" id="IPR000551">
    <property type="entry name" value="MerR-type_HTH_dom"/>
</dbReference>
<evidence type="ECO:0000313" key="2">
    <source>
        <dbReference type="EMBL" id="TBT83795.1"/>
    </source>
</evidence>
<dbReference type="PROSITE" id="PS50937">
    <property type="entry name" value="HTH_MERR_2"/>
    <property type="match status" value="1"/>
</dbReference>
<gene>
    <name evidence="2" type="ORF">ET989_10805</name>
</gene>
<dbReference type="Gene3D" id="1.10.1660.10">
    <property type="match status" value="1"/>
</dbReference>
<dbReference type="GO" id="GO:0003677">
    <property type="term" value="F:DNA binding"/>
    <property type="evidence" value="ECO:0007669"/>
    <property type="project" value="UniProtKB-KW"/>
</dbReference>
<dbReference type="Proteomes" id="UP000292373">
    <property type="component" value="Unassembled WGS sequence"/>
</dbReference>
<dbReference type="InterPro" id="IPR010093">
    <property type="entry name" value="SinI_DNA-bd"/>
</dbReference>
<comment type="caution">
    <text evidence="2">The sequence shown here is derived from an EMBL/GenBank/DDBJ whole genome shotgun (WGS) entry which is preliminary data.</text>
</comment>
<accession>A0A4Q9KCA5</accession>
<organism evidence="2 3">
    <name type="scientific">Propioniciclava sinopodophylli</name>
    <dbReference type="NCBI Taxonomy" id="1837344"/>
    <lineage>
        <taxon>Bacteria</taxon>
        <taxon>Bacillati</taxon>
        <taxon>Actinomycetota</taxon>
        <taxon>Actinomycetes</taxon>
        <taxon>Propionibacteriales</taxon>
        <taxon>Propionibacteriaceae</taxon>
        <taxon>Propioniciclava</taxon>
    </lineage>
</organism>
<protein>
    <submittedName>
        <fullName evidence="2">DNA-binding protein</fullName>
    </submittedName>
</protein>
<dbReference type="RefSeq" id="WP_131168810.1">
    <property type="nucleotide sequence ID" value="NZ_SDMQ01000010.1"/>
</dbReference>
<evidence type="ECO:0000259" key="1">
    <source>
        <dbReference type="PROSITE" id="PS50937"/>
    </source>
</evidence>
<keyword evidence="3" id="KW-1185">Reference proteome</keyword>
<sequence>MTTSEAAELLGVTPRTVRRMAAKLSGRNVGGRWLVSARAVREHLAGRTGHQLTEGTPHVRQ</sequence>
<reference evidence="2 3" key="1">
    <citation type="submission" date="2019-01" db="EMBL/GenBank/DDBJ databases">
        <title>Lactibacter flavus gen. nov., sp. nov., a novel bacterium of the family Propionibacteriaceae isolated from raw milk and dairy products.</title>
        <authorList>
            <person name="Huptas C."/>
            <person name="Wenning M."/>
            <person name="Breitenwieser F."/>
            <person name="Doll E."/>
            <person name="Von Neubeck M."/>
            <person name="Busse H.-J."/>
            <person name="Scherer S."/>
        </authorList>
    </citation>
    <scope>NUCLEOTIDE SEQUENCE [LARGE SCALE GENOMIC DNA]</scope>
    <source>
        <strain evidence="2 3">KCTC 33808</strain>
    </source>
</reference>
<name>A0A4Q9KCA5_9ACTN</name>
<dbReference type="EMBL" id="SDMQ01000010">
    <property type="protein sequence ID" value="TBT83795.1"/>
    <property type="molecule type" value="Genomic_DNA"/>
</dbReference>